<evidence type="ECO:0000256" key="2">
    <source>
        <dbReference type="SAM" id="Coils"/>
    </source>
</evidence>
<reference evidence="4" key="2">
    <citation type="submission" date="2014-03" db="EMBL/GenBank/DDBJ databases">
        <title>The whipworm genome and dual-species transcriptomics of an intimate host-pathogen interaction.</title>
        <authorList>
            <person name="Foth B.J."/>
            <person name="Tsai I.J."/>
            <person name="Reid A.J."/>
            <person name="Bancroft A.J."/>
            <person name="Nichol S."/>
            <person name="Tracey A."/>
            <person name="Holroyd N."/>
            <person name="Cotton J.A."/>
            <person name="Stanley E.J."/>
            <person name="Zarowiecki M."/>
            <person name="Liu J.Z."/>
            <person name="Huckvale T."/>
            <person name="Cooper P.J."/>
            <person name="Grencis R.K."/>
            <person name="Berriman M."/>
        </authorList>
    </citation>
    <scope>NUCLEOTIDE SEQUENCE [LARGE SCALE GENOMIC DNA]</scope>
</reference>
<sequence length="240" mass="28129">MASGVENSRQLEVIAEAAKALENQLDAAIDRLENLDNDELIALRRKRLEQLKKREHDKRKWVNAGHGTYTELNSDTEFFEAGKRSERFVVMFYSNATERCQLLDSHLITLSRKHLECRFCKLNIHKAQFTVKRLNLRLFPTLVSFINGQTVDFLRASEGCVTKDKLTLDLIEYYLSRCEIKSKKRRTAIADKEVKKLEEVVFGGNSKFVGHLDVHLQKDSRLVRYFLIIYKRCLFWKKTR</sequence>
<reference evidence="4" key="1">
    <citation type="submission" date="2014-01" db="EMBL/GenBank/DDBJ databases">
        <authorList>
            <person name="Aslett M."/>
        </authorList>
    </citation>
    <scope>NUCLEOTIDE SEQUENCE</scope>
</reference>
<proteinExistence type="predicted"/>
<dbReference type="OrthoDB" id="10257948at2759"/>
<dbReference type="InterPro" id="IPR013766">
    <property type="entry name" value="Thioredoxin_domain"/>
</dbReference>
<dbReference type="PANTHER" id="PTHR21148">
    <property type="entry name" value="THIOREDOXIN DOMAIN-CONTAINING PROTEIN 9"/>
    <property type="match status" value="1"/>
</dbReference>
<gene>
    <name evidence="4" type="ORF">TTRE_0000749501</name>
</gene>
<keyword evidence="2" id="KW-0175">Coiled coil</keyword>
<feature type="domain" description="Thioredoxin" evidence="3">
    <location>
        <begin position="75"/>
        <end position="167"/>
    </location>
</feature>
<dbReference type="InterPro" id="IPR036249">
    <property type="entry name" value="Thioredoxin-like_sf"/>
</dbReference>
<dbReference type="SUPFAM" id="SSF52833">
    <property type="entry name" value="Thioredoxin-like"/>
    <property type="match status" value="1"/>
</dbReference>
<name>A0A077ZKR1_TRITR</name>
<dbReference type="EMBL" id="HG806508">
    <property type="protein sequence ID" value="CDW59165.1"/>
    <property type="molecule type" value="Genomic_DNA"/>
</dbReference>
<dbReference type="Pfam" id="PF00085">
    <property type="entry name" value="Thioredoxin"/>
    <property type="match status" value="1"/>
</dbReference>
<evidence type="ECO:0000259" key="3">
    <source>
        <dbReference type="Pfam" id="PF00085"/>
    </source>
</evidence>
<evidence type="ECO:0000256" key="1">
    <source>
        <dbReference type="ARBA" id="ARBA00026148"/>
    </source>
</evidence>
<dbReference type="Gene3D" id="3.40.30.10">
    <property type="entry name" value="Glutaredoxin"/>
    <property type="match status" value="1"/>
</dbReference>
<feature type="coiled-coil region" evidence="2">
    <location>
        <begin position="11"/>
        <end position="38"/>
    </location>
</feature>
<dbReference type="AlphaFoldDB" id="A0A077ZKR1"/>
<dbReference type="Proteomes" id="UP000030665">
    <property type="component" value="Unassembled WGS sequence"/>
</dbReference>
<evidence type="ECO:0000313" key="4">
    <source>
        <dbReference type="EMBL" id="CDW59165.1"/>
    </source>
</evidence>
<keyword evidence="5" id="KW-1185">Reference proteome</keyword>
<organism evidence="4 5">
    <name type="scientific">Trichuris trichiura</name>
    <name type="common">Whipworm</name>
    <name type="synonym">Trichocephalus trichiurus</name>
    <dbReference type="NCBI Taxonomy" id="36087"/>
    <lineage>
        <taxon>Eukaryota</taxon>
        <taxon>Metazoa</taxon>
        <taxon>Ecdysozoa</taxon>
        <taxon>Nematoda</taxon>
        <taxon>Enoplea</taxon>
        <taxon>Dorylaimia</taxon>
        <taxon>Trichinellida</taxon>
        <taxon>Trichuridae</taxon>
        <taxon>Trichuris</taxon>
    </lineage>
</organism>
<dbReference type="STRING" id="36087.A0A077ZKR1"/>
<accession>A0A077ZKR1</accession>
<protein>
    <recommendedName>
        <fullName evidence="1">Thioredoxin domain-containing protein 9</fullName>
    </recommendedName>
</protein>
<evidence type="ECO:0000313" key="5">
    <source>
        <dbReference type="Proteomes" id="UP000030665"/>
    </source>
</evidence>